<proteinExistence type="predicted"/>
<organism evidence="2 3">
    <name type="scientific">Butyrivibrio proteoclasticus (strain ATCC 51982 / DSM 14932 / B316)</name>
    <name type="common">Clostridium proteoclasticum</name>
    <dbReference type="NCBI Taxonomy" id="515622"/>
    <lineage>
        <taxon>Bacteria</taxon>
        <taxon>Bacillati</taxon>
        <taxon>Bacillota</taxon>
        <taxon>Clostridia</taxon>
        <taxon>Lachnospirales</taxon>
        <taxon>Lachnospiraceae</taxon>
        <taxon>Butyrivibrio</taxon>
    </lineage>
</organism>
<evidence type="ECO:0000256" key="1">
    <source>
        <dbReference type="SAM" id="Phobius"/>
    </source>
</evidence>
<keyword evidence="1" id="KW-1133">Transmembrane helix</keyword>
<name>E0RYU6_BUTPB</name>
<dbReference type="Proteomes" id="UP000001299">
    <property type="component" value="Chromosome 1"/>
</dbReference>
<dbReference type="HOGENOM" id="CLU_1500816_0_0_9"/>
<accession>E0RYU6</accession>
<dbReference type="KEGG" id="bpb:bpr_I2057"/>
<dbReference type="RefSeq" id="WP_013281445.1">
    <property type="nucleotide sequence ID" value="NC_014387.1"/>
</dbReference>
<keyword evidence="1" id="KW-0472">Membrane</keyword>
<dbReference type="STRING" id="515622.bpr_I2057"/>
<dbReference type="EMBL" id="CP001810">
    <property type="protein sequence ID" value="ADL34791.1"/>
    <property type="molecule type" value="Genomic_DNA"/>
</dbReference>
<keyword evidence="1" id="KW-0812">Transmembrane</keyword>
<protein>
    <submittedName>
        <fullName evidence="2">Uncharacterized protein</fullName>
    </submittedName>
</protein>
<keyword evidence="3" id="KW-1185">Reference proteome</keyword>
<feature type="transmembrane region" description="Helical" evidence="1">
    <location>
        <begin position="12"/>
        <end position="35"/>
    </location>
</feature>
<dbReference type="eggNOG" id="ENOG5033CSV">
    <property type="taxonomic scope" value="Bacteria"/>
</dbReference>
<dbReference type="AlphaFoldDB" id="E0RYU6"/>
<evidence type="ECO:0000313" key="3">
    <source>
        <dbReference type="Proteomes" id="UP000001299"/>
    </source>
</evidence>
<evidence type="ECO:0000313" key="2">
    <source>
        <dbReference type="EMBL" id="ADL34791.1"/>
    </source>
</evidence>
<gene>
    <name evidence="2" type="ordered locus">bpr_I2057</name>
</gene>
<reference evidence="2 3" key="1">
    <citation type="journal article" date="2010" name="PLoS ONE">
        <title>The glycobiome of the rumen bacterium Butyrivibrio proteoclasticus B316(T) highlights adaptation to a polysaccharide-rich environment.</title>
        <authorList>
            <person name="Kelly W.J."/>
            <person name="Leahy S.C."/>
            <person name="Altermann E."/>
            <person name="Yeoman C.J."/>
            <person name="Dunne J.C."/>
            <person name="Kong Z."/>
            <person name="Pacheco D.M."/>
            <person name="Li D."/>
            <person name="Noel S.J."/>
            <person name="Moon C.D."/>
            <person name="Cookson A.L."/>
            <person name="Attwood G.T."/>
        </authorList>
    </citation>
    <scope>NUCLEOTIDE SEQUENCE [LARGE SCALE GENOMIC DNA]</scope>
    <source>
        <strain evidence="3">ATCC 51982 / DSM 14932 / B316</strain>
    </source>
</reference>
<sequence>MNTGTHSKTSLFLMEIIIAIFFFSLSSAICLRLFVSAHTLSQHDSDLNNALLWSQSLSESFYGCNGNLLMIKNLYPDSFLSDGEKEGDGTIIVFFDKDWNVVDNSLGDASYEAMINIKKDSAKAVYSDVKEYDVAYEGEAIVGNIAVINIQSRSKEYLTIPENADDIIFSNTVDIYIGN</sequence>